<feature type="compositionally biased region" description="Basic and acidic residues" evidence="3">
    <location>
        <begin position="101"/>
        <end position="111"/>
    </location>
</feature>
<gene>
    <name evidence="4" type="ORF">C2845_PM10G16030</name>
</gene>
<sequence>MGLAGGIVRRVFSKSPCSSASGGGRVHSERGAGDHRRRWSSLRLYLCGEEMNTAPEEEDDETVSVKSFETCVMPPQEEHVPVAVAQPGGVHDADDSTGDPEDQRVPGEESHAVVPTEPDEKEGAAATLIQSAFRGFTARRELQELRMRGEMDGGADEPRSPTSASVATSVVVQVGESLSNLRLSEDSASVQQRGSQKSRPPPPAFRVKEEWDDSTVSSNVSRMRIQSRIEATTRRERALAYAFSQQLRSCGGTKKRSARPDQAEFNVGWSWLERWMATRQSEPAADDCMSRNADTASAAAAGRRVVVVRRRGDLAVEEKESCGSNDVSVVSFDGSSLGGRSGLSCHKPGRSRLKGARGLPRRKVASSDHRHLARSHKVKVTSPFHCRNFAADLEQPDVLTQRYDDAKVSKKGHQRQEQAPPHKGQAEADGYDAACQPPTDY</sequence>
<dbReference type="CDD" id="cd23767">
    <property type="entry name" value="IQCD"/>
    <property type="match status" value="1"/>
</dbReference>
<dbReference type="SMART" id="SM00015">
    <property type="entry name" value="IQ"/>
    <property type="match status" value="1"/>
</dbReference>
<feature type="region of interest" description="Disordered" evidence="3">
    <location>
        <begin position="397"/>
        <end position="441"/>
    </location>
</feature>
<feature type="compositionally biased region" description="Basic and acidic residues" evidence="3">
    <location>
        <begin position="144"/>
        <end position="159"/>
    </location>
</feature>
<feature type="region of interest" description="Disordered" evidence="3">
    <location>
        <begin position="182"/>
        <end position="219"/>
    </location>
</feature>
<evidence type="ECO:0000313" key="4">
    <source>
        <dbReference type="EMBL" id="RLM55798.1"/>
    </source>
</evidence>
<keyword evidence="1" id="KW-0112">Calmodulin-binding</keyword>
<name>A0A3L6PG31_PANMI</name>
<feature type="region of interest" description="Disordered" evidence="3">
    <location>
        <begin position="85"/>
        <end position="124"/>
    </location>
</feature>
<feature type="region of interest" description="Disordered" evidence="3">
    <location>
        <begin position="144"/>
        <end position="168"/>
    </location>
</feature>
<protein>
    <recommendedName>
        <fullName evidence="6">Protein IQ-DOMAIN 1-like</fullName>
    </recommendedName>
</protein>
<proteinExistence type="inferred from homology"/>
<accession>A0A3L6PG31</accession>
<reference evidence="5" key="1">
    <citation type="journal article" date="2019" name="Nat. Commun.">
        <title>The genome of broomcorn millet.</title>
        <authorList>
            <person name="Zou C."/>
            <person name="Miki D."/>
            <person name="Li D."/>
            <person name="Tang Q."/>
            <person name="Xiao L."/>
            <person name="Rajput S."/>
            <person name="Deng P."/>
            <person name="Jia W."/>
            <person name="Huang R."/>
            <person name="Zhang M."/>
            <person name="Sun Y."/>
            <person name="Hu J."/>
            <person name="Fu X."/>
            <person name="Schnable P.S."/>
            <person name="Li F."/>
            <person name="Zhang H."/>
            <person name="Feng B."/>
            <person name="Zhu X."/>
            <person name="Liu R."/>
            <person name="Schnable J.C."/>
            <person name="Zhu J.-K."/>
            <person name="Zhang H."/>
        </authorList>
    </citation>
    <scope>NUCLEOTIDE SEQUENCE [LARGE SCALE GENOMIC DNA]</scope>
</reference>
<feature type="region of interest" description="Disordered" evidence="3">
    <location>
        <begin position="1"/>
        <end position="37"/>
    </location>
</feature>
<evidence type="ECO:0008006" key="6">
    <source>
        <dbReference type="Google" id="ProtNLM"/>
    </source>
</evidence>
<dbReference type="PANTHER" id="PTHR32295:SF15">
    <property type="entry name" value="PROTEIN IQ-DOMAIN 33"/>
    <property type="match status" value="1"/>
</dbReference>
<dbReference type="Pfam" id="PF00612">
    <property type="entry name" value="IQ"/>
    <property type="match status" value="1"/>
</dbReference>
<feature type="compositionally biased region" description="Polar residues" evidence="3">
    <location>
        <begin position="182"/>
        <end position="198"/>
    </location>
</feature>
<dbReference type="EMBL" id="PQIB02000018">
    <property type="protein sequence ID" value="RLM55798.1"/>
    <property type="molecule type" value="Genomic_DNA"/>
</dbReference>
<evidence type="ECO:0000256" key="3">
    <source>
        <dbReference type="SAM" id="MobiDB-lite"/>
    </source>
</evidence>
<evidence type="ECO:0000313" key="5">
    <source>
        <dbReference type="Proteomes" id="UP000275267"/>
    </source>
</evidence>
<dbReference type="AlphaFoldDB" id="A0A3L6PG31"/>
<comment type="similarity">
    <text evidence="2">Belongs to the IQD family.</text>
</comment>
<comment type="caution">
    <text evidence="4">The sequence shown here is derived from an EMBL/GenBank/DDBJ whole genome shotgun (WGS) entry which is preliminary data.</text>
</comment>
<dbReference type="Gene3D" id="1.20.5.190">
    <property type="match status" value="1"/>
</dbReference>
<feature type="compositionally biased region" description="Basic residues" evidence="3">
    <location>
        <begin position="347"/>
        <end position="364"/>
    </location>
</feature>
<dbReference type="Proteomes" id="UP000275267">
    <property type="component" value="Unassembled WGS sequence"/>
</dbReference>
<dbReference type="PANTHER" id="PTHR32295">
    <property type="entry name" value="IQ-DOMAIN 5-RELATED"/>
    <property type="match status" value="1"/>
</dbReference>
<dbReference type="PROSITE" id="PS50096">
    <property type="entry name" value="IQ"/>
    <property type="match status" value="1"/>
</dbReference>
<organism evidence="4 5">
    <name type="scientific">Panicum miliaceum</name>
    <name type="common">Proso millet</name>
    <name type="synonym">Broomcorn millet</name>
    <dbReference type="NCBI Taxonomy" id="4540"/>
    <lineage>
        <taxon>Eukaryota</taxon>
        <taxon>Viridiplantae</taxon>
        <taxon>Streptophyta</taxon>
        <taxon>Embryophyta</taxon>
        <taxon>Tracheophyta</taxon>
        <taxon>Spermatophyta</taxon>
        <taxon>Magnoliopsida</taxon>
        <taxon>Liliopsida</taxon>
        <taxon>Poales</taxon>
        <taxon>Poaceae</taxon>
        <taxon>PACMAD clade</taxon>
        <taxon>Panicoideae</taxon>
        <taxon>Panicodae</taxon>
        <taxon>Paniceae</taxon>
        <taxon>Panicinae</taxon>
        <taxon>Panicum</taxon>
        <taxon>Panicum sect. Panicum</taxon>
    </lineage>
</organism>
<dbReference type="GO" id="GO:0005516">
    <property type="term" value="F:calmodulin binding"/>
    <property type="evidence" value="ECO:0007669"/>
    <property type="project" value="UniProtKB-KW"/>
</dbReference>
<dbReference type="OrthoDB" id="779903at2759"/>
<evidence type="ECO:0000256" key="1">
    <source>
        <dbReference type="ARBA" id="ARBA00022860"/>
    </source>
</evidence>
<dbReference type="STRING" id="4540.A0A3L6PG31"/>
<evidence type="ECO:0000256" key="2">
    <source>
        <dbReference type="ARBA" id="ARBA00024341"/>
    </source>
</evidence>
<dbReference type="InterPro" id="IPR000048">
    <property type="entry name" value="IQ_motif_EF-hand-BS"/>
</dbReference>
<keyword evidence="5" id="KW-1185">Reference proteome</keyword>
<feature type="region of interest" description="Disordered" evidence="3">
    <location>
        <begin position="340"/>
        <end position="376"/>
    </location>
</feature>